<accession>A0A562V0Z8</accession>
<dbReference type="GO" id="GO:0046873">
    <property type="term" value="F:metal ion transmembrane transporter activity"/>
    <property type="evidence" value="ECO:0007669"/>
    <property type="project" value="InterPro"/>
</dbReference>
<evidence type="ECO:0000256" key="5">
    <source>
        <dbReference type="ARBA" id="ARBA00023136"/>
    </source>
</evidence>
<keyword evidence="4 6" id="KW-1133">Transmembrane helix</keyword>
<dbReference type="GO" id="GO:0016020">
    <property type="term" value="C:membrane"/>
    <property type="evidence" value="ECO:0007669"/>
    <property type="project" value="UniProtKB-SubCell"/>
</dbReference>
<comment type="caution">
    <text evidence="7">The sequence shown here is derived from an EMBL/GenBank/DDBJ whole genome shotgun (WGS) entry which is preliminary data.</text>
</comment>
<evidence type="ECO:0000256" key="2">
    <source>
        <dbReference type="ARBA" id="ARBA00009190"/>
    </source>
</evidence>
<proteinExistence type="inferred from homology"/>
<dbReference type="AlphaFoldDB" id="A0A562V0Z8"/>
<dbReference type="Proteomes" id="UP000321617">
    <property type="component" value="Unassembled WGS sequence"/>
</dbReference>
<dbReference type="PANTHER" id="PTHR12608">
    <property type="entry name" value="TRANSMEMBRANE PROTEIN HTP-1 RELATED"/>
    <property type="match status" value="1"/>
</dbReference>
<dbReference type="EMBL" id="VLLL01000006">
    <property type="protein sequence ID" value="TWJ11544.1"/>
    <property type="molecule type" value="Genomic_DNA"/>
</dbReference>
<feature type="transmembrane region" description="Helical" evidence="6">
    <location>
        <begin position="6"/>
        <end position="30"/>
    </location>
</feature>
<reference evidence="7 8" key="1">
    <citation type="journal article" date="2013" name="Stand. Genomic Sci.">
        <title>Genomic Encyclopedia of Type Strains, Phase I: The one thousand microbial genomes (KMG-I) project.</title>
        <authorList>
            <person name="Kyrpides N.C."/>
            <person name="Woyke T."/>
            <person name="Eisen J.A."/>
            <person name="Garrity G."/>
            <person name="Lilburn T.G."/>
            <person name="Beck B.J."/>
            <person name="Whitman W.B."/>
            <person name="Hugenholtz P."/>
            <person name="Klenk H.P."/>
        </authorList>
    </citation>
    <scope>NUCLEOTIDE SEQUENCE [LARGE SCALE GENOMIC DNA]</scope>
    <source>
        <strain evidence="7 8">DSM 45044</strain>
    </source>
</reference>
<keyword evidence="5 6" id="KW-0472">Membrane</keyword>
<evidence type="ECO:0000256" key="3">
    <source>
        <dbReference type="ARBA" id="ARBA00022692"/>
    </source>
</evidence>
<organism evidence="7 8">
    <name type="scientific">Stackebrandtia albiflava</name>
    <dbReference type="NCBI Taxonomy" id="406432"/>
    <lineage>
        <taxon>Bacteria</taxon>
        <taxon>Bacillati</taxon>
        <taxon>Actinomycetota</taxon>
        <taxon>Actinomycetes</taxon>
        <taxon>Glycomycetales</taxon>
        <taxon>Glycomycetaceae</taxon>
        <taxon>Stackebrandtia</taxon>
    </lineage>
</organism>
<keyword evidence="3 6" id="KW-0812">Transmembrane</keyword>
<name>A0A562V0Z8_9ACTN</name>
<feature type="transmembrane region" description="Helical" evidence="6">
    <location>
        <begin position="67"/>
        <end position="85"/>
    </location>
</feature>
<dbReference type="InterPro" id="IPR001727">
    <property type="entry name" value="GDT1-like"/>
</dbReference>
<evidence type="ECO:0000256" key="1">
    <source>
        <dbReference type="ARBA" id="ARBA00004141"/>
    </source>
</evidence>
<feature type="transmembrane region" description="Helical" evidence="6">
    <location>
        <begin position="178"/>
        <end position="195"/>
    </location>
</feature>
<dbReference type="Pfam" id="PF01169">
    <property type="entry name" value="GDT1"/>
    <property type="match status" value="2"/>
</dbReference>
<dbReference type="PANTHER" id="PTHR12608:SF1">
    <property type="entry name" value="TRANSMEMBRANE PROTEIN 165"/>
    <property type="match status" value="1"/>
</dbReference>
<dbReference type="RefSeq" id="WP_147137783.1">
    <property type="nucleotide sequence ID" value="NZ_BAABIJ010000002.1"/>
</dbReference>
<sequence length="196" mass="20899">MNDLLPLLATFGLIFIAELPDKTMMATLVLSSRYRAVPVLVGVGAAFVLQSAIAVAAGGLLTLLPDWIVLAIVAILFAVGAVLMFRESLSDDDDPTEDDRRRQTRFWPTVFTSFGVLFAAEWGDASQLATAALSAHYEAPVLVFAGAALALIAVASLAVVLGRLVVRYVPLKWIQRGAAVLFAGFAIVALVELLTR</sequence>
<comment type="subcellular location">
    <subcellularLocation>
        <location evidence="1 6">Membrane</location>
        <topology evidence="1 6">Multi-pass membrane protein</topology>
    </subcellularLocation>
</comment>
<evidence type="ECO:0000256" key="6">
    <source>
        <dbReference type="RuleBase" id="RU365102"/>
    </source>
</evidence>
<comment type="similarity">
    <text evidence="2 6">Belongs to the GDT1 family.</text>
</comment>
<evidence type="ECO:0000313" key="8">
    <source>
        <dbReference type="Proteomes" id="UP000321617"/>
    </source>
</evidence>
<feature type="transmembrane region" description="Helical" evidence="6">
    <location>
        <begin position="37"/>
        <end position="61"/>
    </location>
</feature>
<evidence type="ECO:0000256" key="4">
    <source>
        <dbReference type="ARBA" id="ARBA00022989"/>
    </source>
</evidence>
<gene>
    <name evidence="7" type="ORF">LX16_2269</name>
</gene>
<protein>
    <recommendedName>
        <fullName evidence="6">GDT1 family protein</fullName>
    </recommendedName>
</protein>
<evidence type="ECO:0000313" key="7">
    <source>
        <dbReference type="EMBL" id="TWJ11544.1"/>
    </source>
</evidence>
<dbReference type="OrthoDB" id="5188730at2"/>
<feature type="transmembrane region" description="Helical" evidence="6">
    <location>
        <begin position="106"/>
        <end position="123"/>
    </location>
</feature>
<feature type="transmembrane region" description="Helical" evidence="6">
    <location>
        <begin position="143"/>
        <end position="166"/>
    </location>
</feature>
<keyword evidence="8" id="KW-1185">Reference proteome</keyword>